<comment type="caution">
    <text evidence="15">The sequence shown here is derived from an EMBL/GenBank/DDBJ whole genome shotgun (WGS) entry which is preliminary data.</text>
</comment>
<evidence type="ECO:0000256" key="9">
    <source>
        <dbReference type="ARBA" id="ARBA00023315"/>
    </source>
</evidence>
<feature type="region of interest" description="Disordered" evidence="13">
    <location>
        <begin position="427"/>
        <end position="503"/>
    </location>
</feature>
<feature type="transmembrane region" description="Helical" evidence="11 12">
    <location>
        <begin position="173"/>
        <end position="193"/>
    </location>
</feature>
<evidence type="ECO:0000313" key="15">
    <source>
        <dbReference type="EMBL" id="KAL1857495.1"/>
    </source>
</evidence>
<keyword evidence="6 11" id="KW-0472">Membrane</keyword>
<keyword evidence="9 11" id="KW-0012">Acyltransferase</keyword>
<evidence type="ECO:0000256" key="6">
    <source>
        <dbReference type="ARBA" id="ARBA00023136"/>
    </source>
</evidence>
<feature type="region of interest" description="Disordered" evidence="13">
    <location>
        <begin position="79"/>
        <end position="123"/>
    </location>
</feature>
<dbReference type="EC" id="2.3.1.225" evidence="11"/>
<dbReference type="InterPro" id="IPR033682">
    <property type="entry name" value="PFA4"/>
</dbReference>
<evidence type="ECO:0000256" key="12">
    <source>
        <dbReference type="RuleBase" id="RU079119"/>
    </source>
</evidence>
<dbReference type="Pfam" id="PF01529">
    <property type="entry name" value="DHHC"/>
    <property type="match status" value="1"/>
</dbReference>
<name>A0ABR3WAU2_9PEZI</name>
<dbReference type="PANTHER" id="PTHR12246">
    <property type="entry name" value="PALMITOYLTRANSFERASE ZDHHC16"/>
    <property type="match status" value="1"/>
</dbReference>
<keyword evidence="16" id="KW-1185">Reference proteome</keyword>
<feature type="domain" description="Palmitoyltransferase DHHC" evidence="14">
    <location>
        <begin position="122"/>
        <end position="254"/>
    </location>
</feature>
<feature type="transmembrane region" description="Helical" evidence="11 12">
    <location>
        <begin position="213"/>
        <end position="236"/>
    </location>
</feature>
<evidence type="ECO:0000256" key="1">
    <source>
        <dbReference type="ARBA" id="ARBA00004141"/>
    </source>
</evidence>
<dbReference type="GO" id="GO:0019706">
    <property type="term" value="F:protein-cysteine S-palmitoyltransferase activity"/>
    <property type="evidence" value="ECO:0007669"/>
    <property type="project" value="UniProtKB-EC"/>
</dbReference>
<dbReference type="Proteomes" id="UP001583177">
    <property type="component" value="Unassembled WGS sequence"/>
</dbReference>
<comment type="catalytic activity">
    <reaction evidence="10 11 12">
        <text>L-cysteinyl-[protein] + hexadecanoyl-CoA = S-hexadecanoyl-L-cysteinyl-[protein] + CoA</text>
        <dbReference type="Rhea" id="RHEA:36683"/>
        <dbReference type="Rhea" id="RHEA-COMP:10131"/>
        <dbReference type="Rhea" id="RHEA-COMP:11032"/>
        <dbReference type="ChEBI" id="CHEBI:29950"/>
        <dbReference type="ChEBI" id="CHEBI:57287"/>
        <dbReference type="ChEBI" id="CHEBI:57379"/>
        <dbReference type="ChEBI" id="CHEBI:74151"/>
        <dbReference type="EC" id="2.3.1.225"/>
    </reaction>
</comment>
<gene>
    <name evidence="11 15" type="primary">PFA4</name>
    <name evidence="15" type="ORF">Daus18300_010360</name>
</gene>
<dbReference type="PROSITE" id="PS50216">
    <property type="entry name" value="DHHC"/>
    <property type="match status" value="1"/>
</dbReference>
<evidence type="ECO:0000256" key="4">
    <source>
        <dbReference type="ARBA" id="ARBA00022824"/>
    </source>
</evidence>
<comment type="function">
    <text evidence="11">Mediates the reversible addition of palmitate to target proteins, thereby regulating their membrane association and biological function.</text>
</comment>
<feature type="active site" description="S-palmitoyl cysteine intermediate" evidence="11">
    <location>
        <position position="155"/>
    </location>
</feature>
<protein>
    <recommendedName>
        <fullName evidence="11">Palmitoyltransferase PFA4</fullName>
        <ecNumber evidence="11">2.3.1.225</ecNumber>
    </recommendedName>
    <alternativeName>
        <fullName evidence="11">Protein S-acyltransferase</fullName>
        <shortName evidence="11">PAT</shortName>
    </alternativeName>
    <alternativeName>
        <fullName evidence="11">Protein fatty acyltransferase 4</fullName>
    </alternativeName>
</protein>
<evidence type="ECO:0000256" key="13">
    <source>
        <dbReference type="SAM" id="MobiDB-lite"/>
    </source>
</evidence>
<keyword evidence="8 11" id="KW-0449">Lipoprotein</keyword>
<dbReference type="InterPro" id="IPR039859">
    <property type="entry name" value="PFA4/ZDH16/20/ERF2-like"/>
</dbReference>
<keyword evidence="4 11" id="KW-0256">Endoplasmic reticulum</keyword>
<dbReference type="EMBL" id="JAWRVE010000113">
    <property type="protein sequence ID" value="KAL1857495.1"/>
    <property type="molecule type" value="Genomic_DNA"/>
</dbReference>
<feature type="compositionally biased region" description="Acidic residues" evidence="13">
    <location>
        <begin position="492"/>
        <end position="503"/>
    </location>
</feature>
<evidence type="ECO:0000256" key="8">
    <source>
        <dbReference type="ARBA" id="ARBA00023288"/>
    </source>
</evidence>
<keyword evidence="3 11" id="KW-0812">Transmembrane</keyword>
<comment type="similarity">
    <text evidence="11">Belongs to the DHHC palmitoyltransferase family. PFA4 subfamily.</text>
</comment>
<keyword evidence="7 11" id="KW-0564">Palmitate</keyword>
<feature type="transmembrane region" description="Helical" evidence="11 12">
    <location>
        <begin position="12"/>
        <end position="32"/>
    </location>
</feature>
<dbReference type="InterPro" id="IPR001594">
    <property type="entry name" value="Palmitoyltrfase_DHHC"/>
</dbReference>
<organism evidence="15 16">
    <name type="scientific">Diaporthe australafricana</name>
    <dbReference type="NCBI Taxonomy" id="127596"/>
    <lineage>
        <taxon>Eukaryota</taxon>
        <taxon>Fungi</taxon>
        <taxon>Dikarya</taxon>
        <taxon>Ascomycota</taxon>
        <taxon>Pezizomycotina</taxon>
        <taxon>Sordariomycetes</taxon>
        <taxon>Sordariomycetidae</taxon>
        <taxon>Diaporthales</taxon>
        <taxon>Diaporthaceae</taxon>
        <taxon>Diaporthe</taxon>
    </lineage>
</organism>
<evidence type="ECO:0000256" key="5">
    <source>
        <dbReference type="ARBA" id="ARBA00022989"/>
    </source>
</evidence>
<feature type="transmembrane region" description="Helical" evidence="11 12">
    <location>
        <begin position="52"/>
        <end position="69"/>
    </location>
</feature>
<evidence type="ECO:0000256" key="2">
    <source>
        <dbReference type="ARBA" id="ARBA00022679"/>
    </source>
</evidence>
<evidence type="ECO:0000313" key="16">
    <source>
        <dbReference type="Proteomes" id="UP001583177"/>
    </source>
</evidence>
<proteinExistence type="inferred from homology"/>
<feature type="compositionally biased region" description="Low complexity" evidence="13">
    <location>
        <begin position="94"/>
        <end position="112"/>
    </location>
</feature>
<reference evidence="15 16" key="1">
    <citation type="journal article" date="2024" name="IMA Fungus">
        <title>IMA Genome - F19 : A genome assembly and annotation guide to empower mycologists, including annotated draft genome sequences of Ceratocystis pirilliformis, Diaporthe australafricana, Fusarium ophioides, Paecilomyces lecythidis, and Sporothrix stenoceras.</title>
        <authorList>
            <person name="Aylward J."/>
            <person name="Wilson A.M."/>
            <person name="Visagie C.M."/>
            <person name="Spraker J."/>
            <person name="Barnes I."/>
            <person name="Buitendag C."/>
            <person name="Ceriani C."/>
            <person name="Del Mar Angel L."/>
            <person name="du Plessis D."/>
            <person name="Fuchs T."/>
            <person name="Gasser K."/>
            <person name="Kramer D."/>
            <person name="Li W."/>
            <person name="Munsamy K."/>
            <person name="Piso A."/>
            <person name="Price J.L."/>
            <person name="Sonnekus B."/>
            <person name="Thomas C."/>
            <person name="van der Nest A."/>
            <person name="van Dijk A."/>
            <person name="van Heerden A."/>
            <person name="van Vuuren N."/>
            <person name="Yilmaz N."/>
            <person name="Duong T.A."/>
            <person name="van der Merwe N.A."/>
            <person name="Wingfield M.J."/>
            <person name="Wingfield B.D."/>
        </authorList>
    </citation>
    <scope>NUCLEOTIDE SEQUENCE [LARGE SCALE GENOMIC DNA]</scope>
    <source>
        <strain evidence="15 16">CMW 18300</strain>
    </source>
</reference>
<evidence type="ECO:0000256" key="7">
    <source>
        <dbReference type="ARBA" id="ARBA00023139"/>
    </source>
</evidence>
<dbReference type="HAMAP" id="MF_03199">
    <property type="entry name" value="DHHC_PAT_PFA4"/>
    <property type="match status" value="1"/>
</dbReference>
<evidence type="ECO:0000259" key="14">
    <source>
        <dbReference type="Pfam" id="PF01529"/>
    </source>
</evidence>
<feature type="compositionally biased region" description="Acidic residues" evidence="13">
    <location>
        <begin position="440"/>
        <end position="453"/>
    </location>
</feature>
<keyword evidence="2 11" id="KW-0808">Transferase</keyword>
<comment type="subcellular location">
    <subcellularLocation>
        <location evidence="11">Endoplasmic reticulum membrane</location>
        <topology evidence="11">Multi-pass membrane protein</topology>
    </subcellularLocation>
    <subcellularLocation>
        <location evidence="1">Membrane</location>
        <topology evidence="1">Multi-pass membrane protein</topology>
    </subcellularLocation>
</comment>
<evidence type="ECO:0000256" key="11">
    <source>
        <dbReference type="HAMAP-Rule" id="MF_03199"/>
    </source>
</evidence>
<keyword evidence="5 11" id="KW-1133">Transmembrane helix</keyword>
<accession>A0ABR3WAU2</accession>
<evidence type="ECO:0000256" key="10">
    <source>
        <dbReference type="ARBA" id="ARBA00048048"/>
    </source>
</evidence>
<evidence type="ECO:0000256" key="3">
    <source>
        <dbReference type="ARBA" id="ARBA00022692"/>
    </source>
</evidence>
<sequence>MAGLLTGPASTDYQAFFVPAVSLLIFFLGYTSQWLFNVAENLEPGPLTRRETAIFNILLLCLWLTYYKACTVPPGRYDFPPSPPTKPDDPPPTSEAAAATAAASPNETTEAPTPKPEPKTTTTTRWCKKCDAPKPLRAHHCRLCKTCIPKMDHHCPWTNNCVSLQTFPYFLRFLAYTNAALLYLLAWLLWPRLRLIFWDNSALPSYLGPSVPALVHLSLLGMVGGLTEFALLILLVTTARGWALNMTMIEGWEQERHEAVLLRARRGGWWSGSGGGGGGGGGRKVAVEEVEFPYDLGFFANMAQAMGTRNVLTWLDPLIGGGPTVSKEPGKGVGWEWEENGFNDREGMWPPADPEKLRRAAGAKGWPGSEEAQKEAALVDRKWASPQEEMAAFRARQEMDLRRRKGTSGVIAELDEDEEIEDLDYDYVDDNSASSGGGYYDEEEGEGEEDEEATTQGKAVPVIPGQGYYERGVDGEPGWTNSEGDRLRDFGVDEDVEDDDEDVPLGELLRRRKAYNKDR</sequence>
<comment type="domain">
    <text evidence="11 12">The DHHC domain is required for palmitoyltransferase activity.</text>
</comment>
<feature type="compositionally biased region" description="Pro residues" evidence="13">
    <location>
        <begin position="80"/>
        <end position="93"/>
    </location>
</feature>